<dbReference type="OrthoDB" id="9804264at2"/>
<evidence type="ECO:0000256" key="4">
    <source>
        <dbReference type="PIRSR" id="PIRSR000390-2"/>
    </source>
</evidence>
<reference evidence="6 7" key="1">
    <citation type="submission" date="2019-06" db="EMBL/GenBank/DDBJ databases">
        <title>Echinicola alkalisoli sp. nov. isolated from saline soil.</title>
        <authorList>
            <person name="Sun J.-Q."/>
            <person name="Xu L."/>
        </authorList>
    </citation>
    <scope>NUCLEOTIDE SEQUENCE [LARGE SCALE GENOMIC DNA]</scope>
    <source>
        <strain evidence="6 7">LN3S3</strain>
    </source>
</reference>
<comment type="similarity">
    <text evidence="2 5">Belongs to the DegT/DnrJ/EryC1 family.</text>
</comment>
<dbReference type="AlphaFoldDB" id="A0A514CM05"/>
<dbReference type="Gene3D" id="3.40.640.10">
    <property type="entry name" value="Type I PLP-dependent aspartate aminotransferase-like (Major domain)"/>
    <property type="match status" value="1"/>
</dbReference>
<dbReference type="SUPFAM" id="SSF53383">
    <property type="entry name" value="PLP-dependent transferases"/>
    <property type="match status" value="1"/>
</dbReference>
<evidence type="ECO:0000313" key="6">
    <source>
        <dbReference type="EMBL" id="QDH80863.1"/>
    </source>
</evidence>
<dbReference type="KEGG" id="echi:FKX85_18160"/>
<keyword evidence="1 4" id="KW-0663">Pyridoxal phosphate</keyword>
<dbReference type="PANTHER" id="PTHR30244:SF36">
    <property type="entry name" value="3-OXO-GLUCOSE-6-PHOSPHATE:GLUTAMATE AMINOTRANSFERASE"/>
    <property type="match status" value="1"/>
</dbReference>
<dbReference type="InterPro" id="IPR015421">
    <property type="entry name" value="PyrdxlP-dep_Trfase_major"/>
</dbReference>
<dbReference type="InterPro" id="IPR015424">
    <property type="entry name" value="PyrdxlP-dep_Trfase"/>
</dbReference>
<proteinExistence type="inferred from homology"/>
<name>A0A514CM05_9BACT</name>
<evidence type="ECO:0000256" key="3">
    <source>
        <dbReference type="PIRSR" id="PIRSR000390-1"/>
    </source>
</evidence>
<sequence>MNRSIPFLELAPMHADLADELKAKFAKLLEKGLFSGGEEVEALEVTMQEFLGISHVIPCANGTDALELALRALEIGPGDEVIVPALTWVSTAEVVKMVGAEVVFCDVDTDGLIDIKQMENLISPSTKAVIPVHLYGKMVEMNQLLRITRSMGIKVIEDAAQAFGAFQQGKSAGALGEIGCFSFYPTKNLGALGEAGLLSTQDPLLEERLRLLLNHGQAQRDRHEIIGRNSRIDTLQAAFLNVKFSCFKAWQQKRKALAKLYLDHLQHLKGVVVPSSILQSAHNAHLFTIQTDERDALKAYLGEKGIGTAVHYPLPVPVMQAFGGEKDFPVASKLSISTLSLPLHPYLREDEVRRVCEEIQLFFSARLG</sequence>
<feature type="modified residue" description="N6-(pyridoxal phosphate)lysine" evidence="4">
    <location>
        <position position="187"/>
    </location>
</feature>
<evidence type="ECO:0000256" key="5">
    <source>
        <dbReference type="RuleBase" id="RU004508"/>
    </source>
</evidence>
<dbReference type="GO" id="GO:0000271">
    <property type="term" value="P:polysaccharide biosynthetic process"/>
    <property type="evidence" value="ECO:0007669"/>
    <property type="project" value="TreeGrafter"/>
</dbReference>
<dbReference type="Proteomes" id="UP000316614">
    <property type="component" value="Chromosome"/>
</dbReference>
<dbReference type="CDD" id="cd00616">
    <property type="entry name" value="AHBA_syn"/>
    <property type="match status" value="1"/>
</dbReference>
<dbReference type="InterPro" id="IPR015422">
    <property type="entry name" value="PyrdxlP-dep_Trfase_small"/>
</dbReference>
<dbReference type="EMBL" id="CP041253">
    <property type="protein sequence ID" value="QDH80863.1"/>
    <property type="molecule type" value="Genomic_DNA"/>
</dbReference>
<evidence type="ECO:0000256" key="1">
    <source>
        <dbReference type="ARBA" id="ARBA00022898"/>
    </source>
</evidence>
<dbReference type="Gene3D" id="3.90.1150.10">
    <property type="entry name" value="Aspartate Aminotransferase, domain 1"/>
    <property type="match status" value="1"/>
</dbReference>
<keyword evidence="6" id="KW-0032">Aminotransferase</keyword>
<dbReference type="PIRSF" id="PIRSF000390">
    <property type="entry name" value="PLP_StrS"/>
    <property type="match status" value="1"/>
</dbReference>
<evidence type="ECO:0000256" key="2">
    <source>
        <dbReference type="ARBA" id="ARBA00037999"/>
    </source>
</evidence>
<feature type="active site" description="Proton acceptor" evidence="3">
    <location>
        <position position="187"/>
    </location>
</feature>
<dbReference type="GO" id="GO:0030170">
    <property type="term" value="F:pyridoxal phosphate binding"/>
    <property type="evidence" value="ECO:0007669"/>
    <property type="project" value="TreeGrafter"/>
</dbReference>
<evidence type="ECO:0000313" key="7">
    <source>
        <dbReference type="Proteomes" id="UP000316614"/>
    </source>
</evidence>
<keyword evidence="7" id="KW-1185">Reference proteome</keyword>
<dbReference type="GO" id="GO:0008483">
    <property type="term" value="F:transaminase activity"/>
    <property type="evidence" value="ECO:0007669"/>
    <property type="project" value="UniProtKB-KW"/>
</dbReference>
<protein>
    <submittedName>
        <fullName evidence="6">DegT/DnrJ/EryC1/StrS family aminotransferase</fullName>
    </submittedName>
</protein>
<dbReference type="InterPro" id="IPR000653">
    <property type="entry name" value="DegT/StrS_aminotransferase"/>
</dbReference>
<dbReference type="PANTHER" id="PTHR30244">
    <property type="entry name" value="TRANSAMINASE"/>
    <property type="match status" value="1"/>
</dbReference>
<dbReference type="RefSeq" id="WP_141616084.1">
    <property type="nucleotide sequence ID" value="NZ_CP041253.1"/>
</dbReference>
<organism evidence="6 7">
    <name type="scientific">Echinicola soli</name>
    <dbReference type="NCBI Taxonomy" id="2591634"/>
    <lineage>
        <taxon>Bacteria</taxon>
        <taxon>Pseudomonadati</taxon>
        <taxon>Bacteroidota</taxon>
        <taxon>Cytophagia</taxon>
        <taxon>Cytophagales</taxon>
        <taxon>Cyclobacteriaceae</taxon>
        <taxon>Echinicola</taxon>
    </lineage>
</organism>
<dbReference type="Pfam" id="PF01041">
    <property type="entry name" value="DegT_DnrJ_EryC1"/>
    <property type="match status" value="1"/>
</dbReference>
<gene>
    <name evidence="6" type="ORF">FKX85_18160</name>
</gene>
<accession>A0A514CM05</accession>
<keyword evidence="6" id="KW-0808">Transferase</keyword>